<evidence type="ECO:0000256" key="1">
    <source>
        <dbReference type="SAM" id="SignalP"/>
    </source>
</evidence>
<feature type="chain" id="PRO_5040442102" description="Secreted protein" evidence="1">
    <location>
        <begin position="19"/>
        <end position="142"/>
    </location>
</feature>
<dbReference type="Proteomes" id="UP001056012">
    <property type="component" value="Chromosome 5"/>
</dbReference>
<dbReference type="AlphaFoldDB" id="A0A9Q8ZFU9"/>
<name>A0A9Q8ZFU9_CURCL</name>
<sequence length="142" mass="15397">MFAVHLLAGLLAAATVSSSPITEDATLTARQTNWTCPDFGRNGAGELVVTPADAKNGRCCTTGWSYVWGEGREACCRNDPALLDDPTYKYALPCSSEFWSSGDKVILLRNCNLEDPNNYRCSAACDGVPWLYPTPKPCQAKN</sequence>
<proteinExistence type="predicted"/>
<evidence type="ECO:0008006" key="4">
    <source>
        <dbReference type="Google" id="ProtNLM"/>
    </source>
</evidence>
<evidence type="ECO:0000313" key="2">
    <source>
        <dbReference type="EMBL" id="USP79428.1"/>
    </source>
</evidence>
<evidence type="ECO:0000313" key="3">
    <source>
        <dbReference type="Proteomes" id="UP001056012"/>
    </source>
</evidence>
<dbReference type="VEuPathDB" id="FungiDB:yc1106_06702"/>
<accession>A0A9Q8ZFU9</accession>
<gene>
    <name evidence="2" type="ORF">yc1106_06702</name>
</gene>
<keyword evidence="3" id="KW-1185">Reference proteome</keyword>
<dbReference type="EMBL" id="CP089278">
    <property type="protein sequence ID" value="USP79428.1"/>
    <property type="molecule type" value="Genomic_DNA"/>
</dbReference>
<reference evidence="2" key="1">
    <citation type="submission" date="2021-12" db="EMBL/GenBank/DDBJ databases">
        <title>Curvularia clavata genome.</title>
        <authorList>
            <person name="Cao Y."/>
        </authorList>
    </citation>
    <scope>NUCLEOTIDE SEQUENCE</scope>
    <source>
        <strain evidence="2">Yc1106</strain>
    </source>
</reference>
<feature type="signal peptide" evidence="1">
    <location>
        <begin position="1"/>
        <end position="18"/>
    </location>
</feature>
<organism evidence="2 3">
    <name type="scientific">Curvularia clavata</name>
    <dbReference type="NCBI Taxonomy" id="95742"/>
    <lineage>
        <taxon>Eukaryota</taxon>
        <taxon>Fungi</taxon>
        <taxon>Dikarya</taxon>
        <taxon>Ascomycota</taxon>
        <taxon>Pezizomycotina</taxon>
        <taxon>Dothideomycetes</taxon>
        <taxon>Pleosporomycetidae</taxon>
        <taxon>Pleosporales</taxon>
        <taxon>Pleosporineae</taxon>
        <taxon>Pleosporaceae</taxon>
        <taxon>Curvularia</taxon>
    </lineage>
</organism>
<dbReference type="OrthoDB" id="3677477at2759"/>
<protein>
    <recommendedName>
        <fullName evidence="4">Secreted protein</fullName>
    </recommendedName>
</protein>
<keyword evidence="1" id="KW-0732">Signal</keyword>